<dbReference type="Pfam" id="PF01547">
    <property type="entry name" value="SBP_bac_1"/>
    <property type="match status" value="1"/>
</dbReference>
<proteinExistence type="inferred from homology"/>
<evidence type="ECO:0000256" key="3">
    <source>
        <dbReference type="ARBA" id="ARBA00022448"/>
    </source>
</evidence>
<dbReference type="EMBL" id="JBHUEA010000016">
    <property type="protein sequence ID" value="MFD1722071.1"/>
    <property type="molecule type" value="Genomic_DNA"/>
</dbReference>
<keyword evidence="3" id="KW-0813">Transport</keyword>
<dbReference type="PROSITE" id="PS51257">
    <property type="entry name" value="PROKAR_LIPOPROTEIN"/>
    <property type="match status" value="1"/>
</dbReference>
<dbReference type="InterPro" id="IPR006059">
    <property type="entry name" value="SBP"/>
</dbReference>
<dbReference type="PROSITE" id="PS51318">
    <property type="entry name" value="TAT"/>
    <property type="match status" value="1"/>
</dbReference>
<keyword evidence="4" id="KW-0732">Signal</keyword>
<keyword evidence="6" id="KW-1185">Reference proteome</keyword>
<dbReference type="InterPro" id="IPR006311">
    <property type="entry name" value="TAT_signal"/>
</dbReference>
<evidence type="ECO:0000313" key="6">
    <source>
        <dbReference type="Proteomes" id="UP001597347"/>
    </source>
</evidence>
<dbReference type="InterPro" id="IPR022386">
    <property type="entry name" value="Chitin_NgcE"/>
</dbReference>
<dbReference type="PANTHER" id="PTHR43649">
    <property type="entry name" value="ARABINOSE-BINDING PROTEIN-RELATED"/>
    <property type="match status" value="1"/>
</dbReference>
<dbReference type="RefSeq" id="WP_377934854.1">
    <property type="nucleotide sequence ID" value="NZ_JBHUEA010000016.1"/>
</dbReference>
<dbReference type="InterPro" id="IPR050490">
    <property type="entry name" value="Bact_solute-bd_prot1"/>
</dbReference>
<gene>
    <name evidence="5" type="primary">ngcE</name>
    <name evidence="5" type="ORF">ACFSBI_10970</name>
</gene>
<name>A0ABW4LFE4_9MICO</name>
<sequence length="469" mass="49458">MNQPRLHRRDFLRGALITGLVVPIAGTLASCAATGSSQSGGGSSASASTSANNPFGIASGSTVAAAIFNGGYGTDYVDYAANVMKQKVGVGANVDAITNIAQSLQPKFVAGNPPDLVDNSGANAIGISTIRGQLAELSDVLEANNYEGTKISDTLYTGVTKPGTLDGKFLVLNYVLTVYALWYSQSLFDENGWTVPKTWDEAYDLGGKAKAKGKYLFVWGKEAATYYQTLAIASAIKEGGDDVRLALENLEKDCWSKPAVQAVFTAMKKIIDAGYFKPGGAGTQFTAAQAQWSSDEDALLYPSGSWIENEMKKQTKSGFKMTGAPEPVVSSNPAMPYEAMHSTAGEPFIVPSKAGNVAGGKELLRAMLSKDAATNFTKTRLTPTIVKGIVPADGFGSTALVSQSKLLEDAGSNVFSWNFVDLYGMNQDQLVVWNTFLSGGSSVAQLTKGLQDITDKVANDSSVTKVKVS</sequence>
<accession>A0ABW4LFE4</accession>
<dbReference type="Proteomes" id="UP001597347">
    <property type="component" value="Unassembled WGS sequence"/>
</dbReference>
<reference evidence="6" key="1">
    <citation type="journal article" date="2019" name="Int. J. Syst. Evol. Microbiol.">
        <title>The Global Catalogue of Microorganisms (GCM) 10K type strain sequencing project: providing services to taxonomists for standard genome sequencing and annotation.</title>
        <authorList>
            <consortium name="The Broad Institute Genomics Platform"/>
            <consortium name="The Broad Institute Genome Sequencing Center for Infectious Disease"/>
            <person name="Wu L."/>
            <person name="Ma J."/>
        </authorList>
    </citation>
    <scope>NUCLEOTIDE SEQUENCE [LARGE SCALE GENOMIC DNA]</scope>
    <source>
        <strain evidence="6">CGMCC 1.12471</strain>
    </source>
</reference>
<protein>
    <submittedName>
        <fullName evidence="5">N-acetylglucosamine/diacetylchitobiose ABC transporter substrate-binding protein</fullName>
    </submittedName>
</protein>
<dbReference type="SUPFAM" id="SSF53850">
    <property type="entry name" value="Periplasmic binding protein-like II"/>
    <property type="match status" value="1"/>
</dbReference>
<comment type="subcellular location">
    <subcellularLocation>
        <location evidence="1">Cell envelope</location>
    </subcellularLocation>
</comment>
<comment type="caution">
    <text evidence="5">The sequence shown here is derived from an EMBL/GenBank/DDBJ whole genome shotgun (WGS) entry which is preliminary data.</text>
</comment>
<comment type="similarity">
    <text evidence="2">Belongs to the bacterial solute-binding protein 1 family.</text>
</comment>
<evidence type="ECO:0000313" key="5">
    <source>
        <dbReference type="EMBL" id="MFD1722071.1"/>
    </source>
</evidence>
<dbReference type="NCBIfam" id="TIGR03851">
    <property type="entry name" value="chitin_NgcE"/>
    <property type="match status" value="1"/>
</dbReference>
<dbReference type="Gene3D" id="3.40.190.10">
    <property type="entry name" value="Periplasmic binding protein-like II"/>
    <property type="match status" value="2"/>
</dbReference>
<organism evidence="5 6">
    <name type="scientific">Amnibacterium endophyticum</name>
    <dbReference type="NCBI Taxonomy" id="2109337"/>
    <lineage>
        <taxon>Bacteria</taxon>
        <taxon>Bacillati</taxon>
        <taxon>Actinomycetota</taxon>
        <taxon>Actinomycetes</taxon>
        <taxon>Micrococcales</taxon>
        <taxon>Microbacteriaceae</taxon>
        <taxon>Amnibacterium</taxon>
    </lineage>
</organism>
<dbReference type="PANTHER" id="PTHR43649:SF31">
    <property type="entry name" value="SN-GLYCEROL-3-PHOSPHATE-BINDING PERIPLASMIC PROTEIN UGPB"/>
    <property type="match status" value="1"/>
</dbReference>
<evidence type="ECO:0000256" key="1">
    <source>
        <dbReference type="ARBA" id="ARBA00004196"/>
    </source>
</evidence>
<evidence type="ECO:0000256" key="2">
    <source>
        <dbReference type="ARBA" id="ARBA00008520"/>
    </source>
</evidence>
<evidence type="ECO:0000256" key="4">
    <source>
        <dbReference type="ARBA" id="ARBA00022729"/>
    </source>
</evidence>